<name>A0A2G8KTP4_STIJA</name>
<dbReference type="EMBL" id="MRZV01000376">
    <property type="protein sequence ID" value="PIK51374.1"/>
    <property type="molecule type" value="Genomic_DNA"/>
</dbReference>
<gene>
    <name evidence="3" type="ORF">BSL78_11742</name>
</gene>
<accession>A0A2G8KTP4</accession>
<dbReference type="Proteomes" id="UP000230750">
    <property type="component" value="Unassembled WGS sequence"/>
</dbReference>
<protein>
    <recommendedName>
        <fullName evidence="5">Fibronectin type-III domain-containing protein</fullName>
    </recommendedName>
</protein>
<evidence type="ECO:0000313" key="4">
    <source>
        <dbReference type="Proteomes" id="UP000230750"/>
    </source>
</evidence>
<keyword evidence="1" id="KW-0472">Membrane</keyword>
<evidence type="ECO:0000256" key="1">
    <source>
        <dbReference type="SAM" id="Phobius"/>
    </source>
</evidence>
<reference evidence="3 4" key="1">
    <citation type="journal article" date="2017" name="PLoS Biol.">
        <title>The sea cucumber genome provides insights into morphological evolution and visceral regeneration.</title>
        <authorList>
            <person name="Zhang X."/>
            <person name="Sun L."/>
            <person name="Yuan J."/>
            <person name="Sun Y."/>
            <person name="Gao Y."/>
            <person name="Zhang L."/>
            <person name="Li S."/>
            <person name="Dai H."/>
            <person name="Hamel J.F."/>
            <person name="Liu C."/>
            <person name="Yu Y."/>
            <person name="Liu S."/>
            <person name="Lin W."/>
            <person name="Guo K."/>
            <person name="Jin S."/>
            <person name="Xu P."/>
            <person name="Storey K.B."/>
            <person name="Huan P."/>
            <person name="Zhang T."/>
            <person name="Zhou Y."/>
            <person name="Zhang J."/>
            <person name="Lin C."/>
            <person name="Li X."/>
            <person name="Xing L."/>
            <person name="Huo D."/>
            <person name="Sun M."/>
            <person name="Wang L."/>
            <person name="Mercier A."/>
            <person name="Li F."/>
            <person name="Yang H."/>
            <person name="Xiang J."/>
        </authorList>
    </citation>
    <scope>NUCLEOTIDE SEQUENCE [LARGE SCALE GENOMIC DNA]</scope>
    <source>
        <strain evidence="3">Shaxun</strain>
        <tissue evidence="3">Muscle</tissue>
    </source>
</reference>
<dbReference type="AlphaFoldDB" id="A0A2G8KTP4"/>
<organism evidence="3 4">
    <name type="scientific">Stichopus japonicus</name>
    <name type="common">Sea cucumber</name>
    <dbReference type="NCBI Taxonomy" id="307972"/>
    <lineage>
        <taxon>Eukaryota</taxon>
        <taxon>Metazoa</taxon>
        <taxon>Echinodermata</taxon>
        <taxon>Eleutherozoa</taxon>
        <taxon>Echinozoa</taxon>
        <taxon>Holothuroidea</taxon>
        <taxon>Aspidochirotacea</taxon>
        <taxon>Aspidochirotida</taxon>
        <taxon>Stichopodidae</taxon>
        <taxon>Apostichopus</taxon>
    </lineage>
</organism>
<feature type="chain" id="PRO_5013836091" description="Fibronectin type-III domain-containing protein" evidence="2">
    <location>
        <begin position="21"/>
        <end position="172"/>
    </location>
</feature>
<comment type="caution">
    <text evidence="3">The sequence shown here is derived from an EMBL/GenBank/DDBJ whole genome shotgun (WGS) entry which is preliminary data.</text>
</comment>
<sequence length="172" mass="19330">MEPFWVTSSLIISFLAYSCAQLEVSVAVVDIESDSATVTWNITWEETVTDRSVQLTEVIVKEINSVDIVDMYRTENGTIREYIVKKILIGRTLYNAYVNVTGNFSDLDTWRLLENSNCEEFTTPANLLWILSIASGAFLVFMLLSLLAIDISMKAKERKNVGANHEPAGKPK</sequence>
<keyword evidence="1" id="KW-1133">Transmembrane helix</keyword>
<keyword evidence="2" id="KW-0732">Signal</keyword>
<feature type="signal peptide" evidence="2">
    <location>
        <begin position="1"/>
        <end position="20"/>
    </location>
</feature>
<keyword evidence="1" id="KW-0812">Transmembrane</keyword>
<evidence type="ECO:0008006" key="5">
    <source>
        <dbReference type="Google" id="ProtNLM"/>
    </source>
</evidence>
<keyword evidence="4" id="KW-1185">Reference proteome</keyword>
<proteinExistence type="predicted"/>
<feature type="transmembrane region" description="Helical" evidence="1">
    <location>
        <begin position="127"/>
        <end position="149"/>
    </location>
</feature>
<evidence type="ECO:0000313" key="3">
    <source>
        <dbReference type="EMBL" id="PIK51374.1"/>
    </source>
</evidence>
<evidence type="ECO:0000256" key="2">
    <source>
        <dbReference type="SAM" id="SignalP"/>
    </source>
</evidence>